<dbReference type="GO" id="GO:0009307">
    <property type="term" value="P:DNA restriction-modification system"/>
    <property type="evidence" value="ECO:0007669"/>
    <property type="project" value="InterPro"/>
</dbReference>
<keyword evidence="3" id="KW-1185">Reference proteome</keyword>
<keyword evidence="2" id="KW-0378">Hydrolase</keyword>
<dbReference type="RefSeq" id="WP_030234315.1">
    <property type="nucleotide sequence ID" value="NZ_CP024985.1"/>
</dbReference>
<feature type="domain" description="Restriction endonuclease type IV Mrr" evidence="1">
    <location>
        <begin position="82"/>
        <end position="180"/>
    </location>
</feature>
<dbReference type="GeneID" id="49387693"/>
<dbReference type="InterPro" id="IPR011335">
    <property type="entry name" value="Restrct_endonuc-II-like"/>
</dbReference>
<keyword evidence="2" id="KW-0540">Nuclease</keyword>
<keyword evidence="2" id="KW-0255">Endonuclease</keyword>
<dbReference type="OrthoDB" id="5181666at2"/>
<protein>
    <submittedName>
        <fullName evidence="2">Restriction endonuclease</fullName>
    </submittedName>
</protein>
<evidence type="ECO:0000313" key="3">
    <source>
        <dbReference type="Proteomes" id="UP000231791"/>
    </source>
</evidence>
<evidence type="ECO:0000259" key="1">
    <source>
        <dbReference type="Pfam" id="PF04471"/>
    </source>
</evidence>
<accession>A0A2K8PP30</accession>
<dbReference type="EMBL" id="CP024985">
    <property type="protein sequence ID" value="ATZ28484.1"/>
    <property type="molecule type" value="Genomic_DNA"/>
</dbReference>
<dbReference type="GO" id="GO:0004519">
    <property type="term" value="F:endonuclease activity"/>
    <property type="evidence" value="ECO:0007669"/>
    <property type="project" value="UniProtKB-KW"/>
</dbReference>
<dbReference type="InterPro" id="IPR007560">
    <property type="entry name" value="Restrct_endonuc_IV_Mrr"/>
</dbReference>
<dbReference type="Proteomes" id="UP000231791">
    <property type="component" value="Chromosome"/>
</dbReference>
<dbReference type="GO" id="GO:0003677">
    <property type="term" value="F:DNA binding"/>
    <property type="evidence" value="ECO:0007669"/>
    <property type="project" value="InterPro"/>
</dbReference>
<dbReference type="Pfam" id="PF04471">
    <property type="entry name" value="Mrr_cat"/>
    <property type="match status" value="1"/>
</dbReference>
<sequence>MAREGYHLVRERGRADGPGRRIAVGGLVLVALVAVAGVAAAQGRPVALATALALVAVAGWRTLNRAARPAALRITLAEFDAMGHEEFAYAVRDLLVRDGWGARGAAGHGRLLVRARHTRAGAAGATVGTSVMAEAKGAAGPAHRAEHAVVVTNGGFTPDAKAWGERHGVRWIDRELLRRWAEQGAPLADLLRLPPDPLRPPQWRSLRTRTR</sequence>
<dbReference type="KEGG" id="slx:SLAV_33565"/>
<dbReference type="AlphaFoldDB" id="A0A2K8PP30"/>
<gene>
    <name evidence="2" type="ORF">SLAV_33565</name>
</gene>
<organism evidence="2 3">
    <name type="scientific">Streptomyces lavendulae subsp. lavendulae</name>
    <dbReference type="NCBI Taxonomy" id="58340"/>
    <lineage>
        <taxon>Bacteria</taxon>
        <taxon>Bacillati</taxon>
        <taxon>Actinomycetota</taxon>
        <taxon>Actinomycetes</taxon>
        <taxon>Kitasatosporales</taxon>
        <taxon>Streptomycetaceae</taxon>
        <taxon>Streptomyces</taxon>
    </lineage>
</organism>
<evidence type="ECO:0000313" key="2">
    <source>
        <dbReference type="EMBL" id="ATZ28484.1"/>
    </source>
</evidence>
<name>A0A2K8PP30_STRLA</name>
<dbReference type="SUPFAM" id="SSF52980">
    <property type="entry name" value="Restriction endonuclease-like"/>
    <property type="match status" value="1"/>
</dbReference>
<proteinExistence type="predicted"/>
<reference evidence="2 3" key="1">
    <citation type="submission" date="2017-11" db="EMBL/GenBank/DDBJ databases">
        <title>Complete genome sequence of Streptomyces lavendulae subsp. lavendulae CCM 3239 (formerly 'Streptomyces aureofaciens CCM 3239'), the producer of the angucycline-type antibiotic auricin.</title>
        <authorList>
            <person name="Busche T."/>
            <person name="Novakova R."/>
            <person name="Al'Dilaimi A."/>
            <person name="Homerova D."/>
            <person name="Feckova L."/>
            <person name="Rezuchova B."/>
            <person name="Mingyar E."/>
            <person name="Csolleiova D."/>
            <person name="Bekeova C."/>
            <person name="Winkler A."/>
            <person name="Sevcikova B."/>
            <person name="Kalinowski J."/>
            <person name="Kormanec J."/>
            <person name="Ruckert C."/>
        </authorList>
    </citation>
    <scope>NUCLEOTIDE SEQUENCE [LARGE SCALE GENOMIC DNA]</scope>
    <source>
        <strain evidence="2 3">CCM 3239</strain>
    </source>
</reference>